<evidence type="ECO:0000313" key="2">
    <source>
        <dbReference type="EMBL" id="MQM19718.1"/>
    </source>
</evidence>
<evidence type="ECO:0000256" key="1">
    <source>
        <dbReference type="SAM" id="Phobius"/>
    </source>
</evidence>
<reference evidence="2" key="1">
    <citation type="submission" date="2017-07" db="EMBL/GenBank/DDBJ databases">
        <title>Taro Niue Genome Assembly and Annotation.</title>
        <authorList>
            <person name="Atibalentja N."/>
            <person name="Keating K."/>
            <person name="Fields C.J."/>
        </authorList>
    </citation>
    <scope>NUCLEOTIDE SEQUENCE</scope>
    <source>
        <strain evidence="2">Niue_2</strain>
        <tissue evidence="2">Leaf</tissue>
    </source>
</reference>
<name>A0A843XJ58_COLES</name>
<protein>
    <submittedName>
        <fullName evidence="2">Uncharacterized protein</fullName>
    </submittedName>
</protein>
<feature type="transmembrane region" description="Helical" evidence="1">
    <location>
        <begin position="554"/>
        <end position="575"/>
    </location>
</feature>
<keyword evidence="1" id="KW-0812">Transmembrane</keyword>
<accession>A0A843XJ58</accession>
<gene>
    <name evidence="2" type="ORF">Taro_052729</name>
</gene>
<feature type="transmembrane region" description="Helical" evidence="1">
    <location>
        <begin position="409"/>
        <end position="425"/>
    </location>
</feature>
<feature type="transmembrane region" description="Helical" evidence="1">
    <location>
        <begin position="110"/>
        <end position="131"/>
    </location>
</feature>
<proteinExistence type="predicted"/>
<sequence length="709" mass="76608">MVGARQSAASARHPTIVGWRPMVAQIVARHVEHRAPTAIRHRLLTAERQASAANRRAPETGLALDAGHWQRSAERRSPLAGLPGTAYQSVRRWAPDAECRPRVLTAGRRVLIVGFFVLVGACRGVCFRIVFDSAGSAAVVLGPTLVVGRGISLFRCFVVLCGRDSLSQEFIAGRSWWRLVLRACSRSSSLLVLVEVRFPQNCVVLASGCCGVALWVEVHRLAAVFWWCFPELFVVVLVSVVWLVVVALPSRLRCIARLPCVLVRFPRIVGCYPGLRYAAFVLAGAFWWVFQNGALVVLVEVLPEPVVTVLGALSGGSPQCYLVLFWLSLLSLCGDELSMLPVGLFMLQSAWVFSVKGREVGFVSRALWALPDGSLVSAMGAWLFVLLWKCRSRLVGAHCCDLRVESSSLELFWVELVAPLVPIFLGIVRCVFLLCLSCALEALVAVGRVALPTCGGRSGALCLHASKSQYGCCALEALCALVRKLFGVRGIEFSTSETHCAGRALWLYRYRCGVAALPCLVVVCPGRTTRMIWVGSSGVGGHCLACRGVLHMHAIAWFWVTIKKLSFGLAVVFLVGVVRAAPVELSTSACVLCAVVVRLVSRRMSGVSERAVWLSRRHGWARSGRGVGGRRVTVGNATPRPVTFWGPKAKCLGRLSLSPFLSLLLPFLLSEEGSLLPSFSGGGAWRSGGGSCGAVAWHRGSEEVAAVVS</sequence>
<dbReference type="EMBL" id="NMUH01009142">
    <property type="protein sequence ID" value="MQM19718.1"/>
    <property type="molecule type" value="Genomic_DNA"/>
</dbReference>
<organism evidence="2 3">
    <name type="scientific">Colocasia esculenta</name>
    <name type="common">Wild taro</name>
    <name type="synonym">Arum esculentum</name>
    <dbReference type="NCBI Taxonomy" id="4460"/>
    <lineage>
        <taxon>Eukaryota</taxon>
        <taxon>Viridiplantae</taxon>
        <taxon>Streptophyta</taxon>
        <taxon>Embryophyta</taxon>
        <taxon>Tracheophyta</taxon>
        <taxon>Spermatophyta</taxon>
        <taxon>Magnoliopsida</taxon>
        <taxon>Liliopsida</taxon>
        <taxon>Araceae</taxon>
        <taxon>Aroideae</taxon>
        <taxon>Colocasieae</taxon>
        <taxon>Colocasia</taxon>
    </lineage>
</organism>
<keyword evidence="1" id="KW-1133">Transmembrane helix</keyword>
<keyword evidence="3" id="KW-1185">Reference proteome</keyword>
<dbReference type="Proteomes" id="UP000652761">
    <property type="component" value="Unassembled WGS sequence"/>
</dbReference>
<feature type="transmembrane region" description="Helical" evidence="1">
    <location>
        <begin position="269"/>
        <end position="290"/>
    </location>
</feature>
<evidence type="ECO:0000313" key="3">
    <source>
        <dbReference type="Proteomes" id="UP000652761"/>
    </source>
</evidence>
<keyword evidence="1" id="KW-0472">Membrane</keyword>
<feature type="transmembrane region" description="Helical" evidence="1">
    <location>
        <begin position="224"/>
        <end position="248"/>
    </location>
</feature>
<comment type="caution">
    <text evidence="2">The sequence shown here is derived from an EMBL/GenBank/DDBJ whole genome shotgun (WGS) entry which is preliminary data.</text>
</comment>
<dbReference type="AlphaFoldDB" id="A0A843XJ58"/>
<feature type="transmembrane region" description="Helical" evidence="1">
    <location>
        <begin position="366"/>
        <end position="388"/>
    </location>
</feature>